<keyword evidence="2" id="KW-1185">Reference proteome</keyword>
<organism evidence="1 2">
    <name type="scientific">Mucuna pruriens</name>
    <name type="common">Velvet bean</name>
    <name type="synonym">Dolichos pruriens</name>
    <dbReference type="NCBI Taxonomy" id="157652"/>
    <lineage>
        <taxon>Eukaryota</taxon>
        <taxon>Viridiplantae</taxon>
        <taxon>Streptophyta</taxon>
        <taxon>Embryophyta</taxon>
        <taxon>Tracheophyta</taxon>
        <taxon>Spermatophyta</taxon>
        <taxon>Magnoliopsida</taxon>
        <taxon>eudicotyledons</taxon>
        <taxon>Gunneridae</taxon>
        <taxon>Pentapetalae</taxon>
        <taxon>rosids</taxon>
        <taxon>fabids</taxon>
        <taxon>Fabales</taxon>
        <taxon>Fabaceae</taxon>
        <taxon>Papilionoideae</taxon>
        <taxon>50 kb inversion clade</taxon>
        <taxon>NPAAA clade</taxon>
        <taxon>indigoferoid/millettioid clade</taxon>
        <taxon>Phaseoleae</taxon>
        <taxon>Mucuna</taxon>
    </lineage>
</organism>
<comment type="caution">
    <text evidence="1">The sequence shown here is derived from an EMBL/GenBank/DDBJ whole genome shotgun (WGS) entry which is preliminary data.</text>
</comment>
<dbReference type="EMBL" id="QJKJ01005498">
    <property type="protein sequence ID" value="RDX90083.1"/>
    <property type="molecule type" value="Genomic_DNA"/>
</dbReference>
<accession>A0A371GIE4</accession>
<protein>
    <submittedName>
        <fullName evidence="1">Uncharacterized protein</fullName>
    </submittedName>
</protein>
<reference evidence="1" key="1">
    <citation type="submission" date="2018-05" db="EMBL/GenBank/DDBJ databases">
        <title>Draft genome of Mucuna pruriens seed.</title>
        <authorList>
            <person name="Nnadi N.E."/>
            <person name="Vos R."/>
            <person name="Hasami M.H."/>
            <person name="Devisetty U.K."/>
            <person name="Aguiy J.C."/>
        </authorList>
    </citation>
    <scope>NUCLEOTIDE SEQUENCE [LARGE SCALE GENOMIC DNA]</scope>
    <source>
        <strain evidence="1">JCA_2017</strain>
    </source>
</reference>
<name>A0A371GIE4_MUCPR</name>
<evidence type="ECO:0000313" key="1">
    <source>
        <dbReference type="EMBL" id="RDX90083.1"/>
    </source>
</evidence>
<proteinExistence type="predicted"/>
<dbReference type="Proteomes" id="UP000257109">
    <property type="component" value="Unassembled WGS sequence"/>
</dbReference>
<gene>
    <name evidence="1" type="ORF">CR513_28096</name>
</gene>
<evidence type="ECO:0000313" key="2">
    <source>
        <dbReference type="Proteomes" id="UP000257109"/>
    </source>
</evidence>
<sequence length="68" mass="7072">MDRSTQSDHSGDEVLVTDLAIGADIDFPDPLVELGGFEFLANVGEDVAEFGDGDEAGGVLVEDFKGVA</sequence>
<dbReference type="AlphaFoldDB" id="A0A371GIE4"/>